<comment type="caution">
    <text evidence="2">The sequence shown here is derived from an EMBL/GenBank/DDBJ whole genome shotgun (WGS) entry which is preliminary data.</text>
</comment>
<evidence type="ECO:0000256" key="1">
    <source>
        <dbReference type="SAM" id="MobiDB-lite"/>
    </source>
</evidence>
<feature type="region of interest" description="Disordered" evidence="1">
    <location>
        <begin position="16"/>
        <end position="71"/>
    </location>
</feature>
<organism evidence="2 3">
    <name type="scientific">Segatella cerevisiae</name>
    <dbReference type="NCBI Taxonomy" id="2053716"/>
    <lineage>
        <taxon>Bacteria</taxon>
        <taxon>Pseudomonadati</taxon>
        <taxon>Bacteroidota</taxon>
        <taxon>Bacteroidia</taxon>
        <taxon>Bacteroidales</taxon>
        <taxon>Prevotellaceae</taxon>
        <taxon>Segatella</taxon>
    </lineage>
</organism>
<proteinExistence type="predicted"/>
<reference evidence="2 3" key="1">
    <citation type="submission" date="2022-06" db="EMBL/GenBank/DDBJ databases">
        <title>A taxonomic note on the genus Prevotella: Description of four novel genera and emended description of the genera Hallella and Xylanibacter.</title>
        <authorList>
            <person name="Hitch T.C.A."/>
        </authorList>
    </citation>
    <scope>NUCLEOTIDE SEQUENCE [LARGE SCALE GENOMIC DNA]</scope>
    <source>
        <strain evidence="2 3">DSM 100619</strain>
    </source>
</reference>
<name>A0ABT1BZ46_9BACT</name>
<keyword evidence="3" id="KW-1185">Reference proteome</keyword>
<accession>A0ABT1BZ46</accession>
<dbReference type="RefSeq" id="WP_252761718.1">
    <property type="nucleotide sequence ID" value="NZ_JAMXLY010000052.1"/>
</dbReference>
<dbReference type="Proteomes" id="UP001204015">
    <property type="component" value="Unassembled WGS sequence"/>
</dbReference>
<evidence type="ECO:0000313" key="3">
    <source>
        <dbReference type="Proteomes" id="UP001204015"/>
    </source>
</evidence>
<dbReference type="EMBL" id="JAMXLY010000052">
    <property type="protein sequence ID" value="MCO6026363.1"/>
    <property type="molecule type" value="Genomic_DNA"/>
</dbReference>
<protein>
    <submittedName>
        <fullName evidence="2">Uncharacterized protein</fullName>
    </submittedName>
</protein>
<gene>
    <name evidence="2" type="ORF">NG821_11030</name>
</gene>
<evidence type="ECO:0000313" key="2">
    <source>
        <dbReference type="EMBL" id="MCO6026363.1"/>
    </source>
</evidence>
<feature type="compositionally biased region" description="Basic residues" evidence="1">
    <location>
        <begin position="28"/>
        <end position="39"/>
    </location>
</feature>
<feature type="compositionally biased region" description="Basic residues" evidence="1">
    <location>
        <begin position="53"/>
        <end position="71"/>
    </location>
</feature>
<sequence length="71" mass="7977">MGKDIEDIIEHGIIFKGAPSENSDNGKQKVKTKAKKKKYITGTHGSGSALQKAKYRLQRANRKHKGNRKEK</sequence>